<dbReference type="InterPro" id="IPR009327">
    <property type="entry name" value="Cupin_DUF985"/>
</dbReference>
<dbReference type="PANTHER" id="PTHR33387:SF3">
    <property type="entry name" value="DUF985 DOMAIN-CONTAINING PROTEIN"/>
    <property type="match status" value="1"/>
</dbReference>
<name>A0A6A2X7G5_HIBSY</name>
<keyword evidence="3" id="KW-1185">Reference proteome</keyword>
<reference evidence="2" key="1">
    <citation type="submission" date="2019-09" db="EMBL/GenBank/DDBJ databases">
        <title>Draft genome information of white flower Hibiscus syriacus.</title>
        <authorList>
            <person name="Kim Y.-M."/>
        </authorList>
    </citation>
    <scope>NUCLEOTIDE SEQUENCE [LARGE SCALE GENOMIC DNA]</scope>
    <source>
        <strain evidence="2">YM2019G1</strain>
    </source>
</reference>
<dbReference type="Proteomes" id="UP000436088">
    <property type="component" value="Unassembled WGS sequence"/>
</dbReference>
<evidence type="ECO:0000313" key="3">
    <source>
        <dbReference type="Proteomes" id="UP000436088"/>
    </source>
</evidence>
<dbReference type="CDD" id="cd06121">
    <property type="entry name" value="cupin_YML079wp"/>
    <property type="match status" value="1"/>
</dbReference>
<evidence type="ECO:0000259" key="1">
    <source>
        <dbReference type="Pfam" id="PF06172"/>
    </source>
</evidence>
<dbReference type="Pfam" id="PF06172">
    <property type="entry name" value="Cupin_5"/>
    <property type="match status" value="1"/>
</dbReference>
<dbReference type="AlphaFoldDB" id="A0A6A2X7G5"/>
<evidence type="ECO:0000313" key="2">
    <source>
        <dbReference type="EMBL" id="KAE8658006.1"/>
    </source>
</evidence>
<dbReference type="InterPro" id="IPR014710">
    <property type="entry name" value="RmlC-like_jellyroll"/>
</dbReference>
<organism evidence="2 3">
    <name type="scientific">Hibiscus syriacus</name>
    <name type="common">Rose of Sharon</name>
    <dbReference type="NCBI Taxonomy" id="106335"/>
    <lineage>
        <taxon>Eukaryota</taxon>
        <taxon>Viridiplantae</taxon>
        <taxon>Streptophyta</taxon>
        <taxon>Embryophyta</taxon>
        <taxon>Tracheophyta</taxon>
        <taxon>Spermatophyta</taxon>
        <taxon>Magnoliopsida</taxon>
        <taxon>eudicotyledons</taxon>
        <taxon>Gunneridae</taxon>
        <taxon>Pentapetalae</taxon>
        <taxon>rosids</taxon>
        <taxon>malvids</taxon>
        <taxon>Malvales</taxon>
        <taxon>Malvaceae</taxon>
        <taxon>Malvoideae</taxon>
        <taxon>Hibiscus</taxon>
    </lineage>
</organism>
<feature type="domain" description="DUF985" evidence="1">
    <location>
        <begin position="6"/>
        <end position="81"/>
    </location>
</feature>
<proteinExistence type="predicted"/>
<protein>
    <submittedName>
        <fullName evidence="2">U6 snRNA-associated Sm-like protein LSm1-like</fullName>
    </submittedName>
</protein>
<gene>
    <name evidence="2" type="ORF">F3Y22_tig00116975pilonHSYRG00041</name>
</gene>
<dbReference type="InterPro" id="IPR039935">
    <property type="entry name" value="YML079W-like"/>
</dbReference>
<dbReference type="PANTHER" id="PTHR33387">
    <property type="entry name" value="RMLC-LIKE JELLY ROLL FOLD PROTEIN"/>
    <property type="match status" value="1"/>
</dbReference>
<dbReference type="EMBL" id="VEPZ02001748">
    <property type="protein sequence ID" value="KAE8658006.1"/>
    <property type="molecule type" value="Genomic_DNA"/>
</dbReference>
<dbReference type="InterPro" id="IPR011051">
    <property type="entry name" value="RmlC_Cupin_sf"/>
</dbReference>
<comment type="caution">
    <text evidence="2">The sequence shown here is derived from an EMBL/GenBank/DDBJ whole genome shotgun (WGS) entry which is preliminary data.</text>
</comment>
<dbReference type="SUPFAM" id="SSF51182">
    <property type="entry name" value="RmlC-like cupins"/>
    <property type="match status" value="1"/>
</dbReference>
<sequence length="143" mass="15835">MASASEIAAKLNLVPNPETFRDTSIFLSKSLLPPPYKVDREVSTCIYFILQSGSVSCLHRIPCAEIWHFSLGEPLTMIELDGKDGDGGVTRAEPRGPEAHYSLVGCTCAPAFQFQEFELAKRSEFVASFPYYKPIISFLTLPD</sequence>
<accession>A0A6A2X7G5</accession>
<dbReference type="Gene3D" id="2.60.120.10">
    <property type="entry name" value="Jelly Rolls"/>
    <property type="match status" value="1"/>
</dbReference>